<dbReference type="PROSITE" id="PS50887">
    <property type="entry name" value="GGDEF"/>
    <property type="match status" value="1"/>
</dbReference>
<dbReference type="InterPro" id="IPR043128">
    <property type="entry name" value="Rev_trsase/Diguanyl_cyclase"/>
</dbReference>
<dbReference type="CDD" id="cd01948">
    <property type="entry name" value="EAL"/>
    <property type="match status" value="1"/>
</dbReference>
<dbReference type="SMART" id="SM00052">
    <property type="entry name" value="EAL"/>
    <property type="match status" value="1"/>
</dbReference>
<sequence length="582" mass="65932">MLNELTSILNTNSIFTLYQPIVSLLDGDVVGYEILSRGPVNSPLHAPSSLFEVAKDYNKTAELELLCKKNTSHNLKDIGSSTLLFINVDPLVFEDTAFKQYILNDFLRSKKIQPSNIVFEINENTNITNYDEFNASLNDYIDHGYKIALDDLGTGNSGLKTLTEIKPNYIKIDMYFIRNIDTDSFKQKLIESFVKFANSTNIKVIAEGIETKEELETLISLGVFAGQGYYLGKPSNKLAILPKTLKDFIINCNNNKNIDITKIYSHCIGEIARIDKAFPMNCSCKSIKDYCDNNLLSGVVIVEDNIPKGLVMKYSLDSVLATQFGVAVFSKRPVRLIMDTNPLIIDYFTSVYDVSRISMTRKSDNIYDYIIITKNDKYYGVVTIQSLLDFTTQLEYNYARHLSPLTELPGNALIEKILSDSLRSNLFCCVLYLDLDNFKVYNDCYGFENGDKIIKYTAKLIERESHKSFSDKAFVGHIGGDDFICMFESSLEECNLLCENIISEFDLGVVNFFNEKDSKNKYIECYNRAGNKDIFPLTSISIGGFFGNINNFNNTEELAMFMSSMKKEAKKIEGSSYIINQM</sequence>
<dbReference type="CDD" id="cd01949">
    <property type="entry name" value="GGDEF"/>
    <property type="match status" value="1"/>
</dbReference>
<dbReference type="AlphaFoldDB" id="A0A1M5Z916"/>
<dbReference type="Gene3D" id="3.30.70.270">
    <property type="match status" value="1"/>
</dbReference>
<evidence type="ECO:0000313" key="3">
    <source>
        <dbReference type="EMBL" id="SHI20608.1"/>
    </source>
</evidence>
<dbReference type="PANTHER" id="PTHR33121">
    <property type="entry name" value="CYCLIC DI-GMP PHOSPHODIESTERASE PDEF"/>
    <property type="match status" value="1"/>
</dbReference>
<dbReference type="NCBIfam" id="TIGR00254">
    <property type="entry name" value="GGDEF"/>
    <property type="match status" value="1"/>
</dbReference>
<feature type="domain" description="GGDEF" evidence="2">
    <location>
        <begin position="426"/>
        <end position="582"/>
    </location>
</feature>
<accession>A0A1M5Z916</accession>
<dbReference type="InterPro" id="IPR035919">
    <property type="entry name" value="EAL_sf"/>
</dbReference>
<evidence type="ECO:0000259" key="2">
    <source>
        <dbReference type="PROSITE" id="PS50887"/>
    </source>
</evidence>
<dbReference type="Proteomes" id="UP000184241">
    <property type="component" value="Unassembled WGS sequence"/>
</dbReference>
<dbReference type="CDD" id="cd04598">
    <property type="entry name" value="CBS_pair_GGDEF_EAL"/>
    <property type="match status" value="1"/>
</dbReference>
<dbReference type="Pfam" id="PF00990">
    <property type="entry name" value="GGDEF"/>
    <property type="match status" value="1"/>
</dbReference>
<dbReference type="InterPro" id="IPR046342">
    <property type="entry name" value="CBS_dom_sf"/>
</dbReference>
<protein>
    <submittedName>
        <fullName evidence="3">Diguanylate cyclase/phosphodiesterase</fullName>
    </submittedName>
</protein>
<proteinExistence type="predicted"/>
<gene>
    <name evidence="3" type="ORF">SAMN02745941_02638</name>
</gene>
<dbReference type="SUPFAM" id="SSF54631">
    <property type="entry name" value="CBS-domain pair"/>
    <property type="match status" value="1"/>
</dbReference>
<dbReference type="PANTHER" id="PTHR33121:SF76">
    <property type="entry name" value="SIGNALING PROTEIN"/>
    <property type="match status" value="1"/>
</dbReference>
<dbReference type="RefSeq" id="WP_073020091.1">
    <property type="nucleotide sequence ID" value="NZ_FQXU01000008.1"/>
</dbReference>
<dbReference type="InterPro" id="IPR001633">
    <property type="entry name" value="EAL_dom"/>
</dbReference>
<evidence type="ECO:0000313" key="4">
    <source>
        <dbReference type="Proteomes" id="UP000184241"/>
    </source>
</evidence>
<name>A0A1M5Z916_9CLOT</name>
<dbReference type="InterPro" id="IPR000160">
    <property type="entry name" value="GGDEF_dom"/>
</dbReference>
<evidence type="ECO:0000259" key="1">
    <source>
        <dbReference type="PROSITE" id="PS50883"/>
    </source>
</evidence>
<dbReference type="SUPFAM" id="SSF141868">
    <property type="entry name" value="EAL domain-like"/>
    <property type="match status" value="1"/>
</dbReference>
<dbReference type="Pfam" id="PF00563">
    <property type="entry name" value="EAL"/>
    <property type="match status" value="1"/>
</dbReference>
<dbReference type="SUPFAM" id="SSF55073">
    <property type="entry name" value="Nucleotide cyclase"/>
    <property type="match status" value="1"/>
</dbReference>
<dbReference type="GO" id="GO:0071111">
    <property type="term" value="F:cyclic-guanylate-specific phosphodiesterase activity"/>
    <property type="evidence" value="ECO:0007669"/>
    <property type="project" value="InterPro"/>
</dbReference>
<dbReference type="SMART" id="SM00267">
    <property type="entry name" value="GGDEF"/>
    <property type="match status" value="1"/>
</dbReference>
<organism evidence="3 4">
    <name type="scientific">Clostridium intestinale DSM 6191</name>
    <dbReference type="NCBI Taxonomy" id="1121320"/>
    <lineage>
        <taxon>Bacteria</taxon>
        <taxon>Bacillati</taxon>
        <taxon>Bacillota</taxon>
        <taxon>Clostridia</taxon>
        <taxon>Eubacteriales</taxon>
        <taxon>Clostridiaceae</taxon>
        <taxon>Clostridium</taxon>
    </lineage>
</organism>
<feature type="domain" description="EAL" evidence="1">
    <location>
        <begin position="1"/>
        <end position="248"/>
    </location>
</feature>
<dbReference type="InterPro" id="IPR050706">
    <property type="entry name" value="Cyclic-di-GMP_PDE-like"/>
</dbReference>
<dbReference type="EMBL" id="FQXU01000008">
    <property type="protein sequence ID" value="SHI20608.1"/>
    <property type="molecule type" value="Genomic_DNA"/>
</dbReference>
<reference evidence="3 4" key="1">
    <citation type="submission" date="2016-11" db="EMBL/GenBank/DDBJ databases">
        <authorList>
            <person name="Jaros S."/>
            <person name="Januszkiewicz K."/>
            <person name="Wedrychowicz H."/>
        </authorList>
    </citation>
    <scope>NUCLEOTIDE SEQUENCE [LARGE SCALE GENOMIC DNA]</scope>
    <source>
        <strain evidence="3 4">DSM 6191</strain>
    </source>
</reference>
<dbReference type="Gene3D" id="3.20.20.450">
    <property type="entry name" value="EAL domain"/>
    <property type="match status" value="1"/>
</dbReference>
<dbReference type="InterPro" id="IPR029787">
    <property type="entry name" value="Nucleotide_cyclase"/>
</dbReference>
<dbReference type="PROSITE" id="PS50883">
    <property type="entry name" value="EAL"/>
    <property type="match status" value="1"/>
</dbReference>